<dbReference type="Pfam" id="PF14841">
    <property type="entry name" value="FliG_M"/>
    <property type="match status" value="1"/>
</dbReference>
<dbReference type="Proteomes" id="UP000015347">
    <property type="component" value="Unassembled WGS sequence"/>
</dbReference>
<dbReference type="HOGENOM" id="CLU_047835_0_0_5"/>
<evidence type="ECO:0000313" key="15">
    <source>
        <dbReference type="Proteomes" id="UP000015347"/>
    </source>
</evidence>
<feature type="domain" description="Flagellar motor switch protein FliG middle" evidence="12">
    <location>
        <begin position="123"/>
        <end position="192"/>
    </location>
</feature>
<dbReference type="InterPro" id="IPR028263">
    <property type="entry name" value="FliG_N"/>
</dbReference>
<keyword evidence="8" id="KW-0472">Membrane</keyword>
<feature type="domain" description="Flagellar motor switch protein FliG C-terminal" evidence="11">
    <location>
        <begin position="225"/>
        <end position="331"/>
    </location>
</feature>
<comment type="similarity">
    <text evidence="3">Belongs to the FliG family.</text>
</comment>
<dbReference type="PRINTS" id="PR00954">
    <property type="entry name" value="FLGMOTORFLIG"/>
</dbReference>
<evidence type="ECO:0000256" key="9">
    <source>
        <dbReference type="ARBA" id="ARBA00023143"/>
    </source>
</evidence>
<dbReference type="SUPFAM" id="SSF48029">
    <property type="entry name" value="FliG"/>
    <property type="match status" value="2"/>
</dbReference>
<dbReference type="InterPro" id="IPR023087">
    <property type="entry name" value="Flg_Motor_Flig_C"/>
</dbReference>
<dbReference type="eggNOG" id="COG1536">
    <property type="taxonomic scope" value="Bacteria"/>
</dbReference>
<sequence>MSTTVRTDIKKISGSEKAAILFLCLGQERGSELMKQLGETQVMPVSRAIAGLGQVTTDVVEDVITEFVEGMTAGGGVHGNFNEAEEWLKSFLPEDQADRMMGEIRGPVKGKNMWARFSSLNENVIANYLRLENPQTVAAILSQVKADISAKVLPLLPEDMMQDVIERMIRMEAVPQDMLEGIETALETEFLDSAANVSGVDSHERMANIFNKFPPETFEGISGKLDGSMPDELARIKQKMFTFDDLARMDTQNLGRVIRSGTDGARVPTALKGAKSDVRDYFLQCLPERSRNLLKEEMDSLGPVRMRDVQTAQAALVDVAKELAEDGAIQLPMNDDEDEIIE</sequence>
<protein>
    <recommendedName>
        <fullName evidence="4">Flagellar motor switch protein FliG</fullName>
    </recommendedName>
</protein>
<keyword evidence="7" id="KW-0283">Flagellar rotation</keyword>
<reference evidence="15" key="1">
    <citation type="journal article" date="2014" name="Stand. Genomic Sci.">
        <title>Genome sequence of the exopolysaccharide-producing Salipiger mucosus type strain (DSM 16094(T)), a moderately halophilic member of the Roseobacter clade.</title>
        <authorList>
            <person name="Riedel T."/>
            <person name="Spring S."/>
            <person name="Fiebig A."/>
            <person name="Petersen J."/>
            <person name="Kyrpides N.C."/>
            <person name="Goker M."/>
            <person name="Klenk H.P."/>
        </authorList>
    </citation>
    <scope>NUCLEOTIDE SEQUENCE [LARGE SCALE GENOMIC DNA]</scope>
    <source>
        <strain evidence="15">DSM 16094</strain>
    </source>
</reference>
<evidence type="ECO:0000256" key="7">
    <source>
        <dbReference type="ARBA" id="ARBA00022779"/>
    </source>
</evidence>
<dbReference type="Pfam" id="PF01706">
    <property type="entry name" value="FliG_C"/>
    <property type="match status" value="1"/>
</dbReference>
<evidence type="ECO:0000256" key="10">
    <source>
        <dbReference type="ARBA" id="ARBA00025598"/>
    </source>
</evidence>
<keyword evidence="5" id="KW-1003">Cell membrane</keyword>
<keyword evidence="6" id="KW-0145">Chemotaxis</keyword>
<dbReference type="Gene3D" id="1.10.220.30">
    <property type="match status" value="3"/>
</dbReference>
<evidence type="ECO:0000259" key="13">
    <source>
        <dbReference type="Pfam" id="PF14842"/>
    </source>
</evidence>
<keyword evidence="14" id="KW-0282">Flagellum</keyword>
<evidence type="ECO:0000256" key="6">
    <source>
        <dbReference type="ARBA" id="ARBA00022500"/>
    </source>
</evidence>
<evidence type="ECO:0000256" key="4">
    <source>
        <dbReference type="ARBA" id="ARBA00021870"/>
    </source>
</evidence>
<dbReference type="PANTHER" id="PTHR30534:SF0">
    <property type="entry name" value="FLAGELLAR MOTOR SWITCH PROTEIN FLIG"/>
    <property type="match status" value="1"/>
</dbReference>
<evidence type="ECO:0000256" key="1">
    <source>
        <dbReference type="ARBA" id="ARBA00004117"/>
    </source>
</evidence>
<dbReference type="Pfam" id="PF14842">
    <property type="entry name" value="FliG_N"/>
    <property type="match status" value="1"/>
</dbReference>
<organism evidence="14 15">
    <name type="scientific">Salipiger mucosus DSM 16094</name>
    <dbReference type="NCBI Taxonomy" id="1123237"/>
    <lineage>
        <taxon>Bacteria</taxon>
        <taxon>Pseudomonadati</taxon>
        <taxon>Pseudomonadota</taxon>
        <taxon>Alphaproteobacteria</taxon>
        <taxon>Rhodobacterales</taxon>
        <taxon>Roseobacteraceae</taxon>
        <taxon>Salipiger</taxon>
    </lineage>
</organism>
<dbReference type="EMBL" id="APVH01000042">
    <property type="protein sequence ID" value="EPX78016.1"/>
    <property type="molecule type" value="Genomic_DNA"/>
</dbReference>
<comment type="function">
    <text evidence="10">FliG is one of three proteins (FliG, FliN, FliM) that forms the rotor-mounted switch complex (C ring), located at the base of the basal body. This complex interacts with the CheY and CheZ chemotaxis proteins, in addition to contacting components of the motor that determine the direction of flagellar rotation.</text>
</comment>
<dbReference type="InterPro" id="IPR000090">
    <property type="entry name" value="Flg_Motor_Flig"/>
</dbReference>
<dbReference type="STRING" id="1123237.Salmuc_03338"/>
<evidence type="ECO:0000259" key="11">
    <source>
        <dbReference type="Pfam" id="PF01706"/>
    </source>
</evidence>
<keyword evidence="14" id="KW-0966">Cell projection</keyword>
<dbReference type="GO" id="GO:0005886">
    <property type="term" value="C:plasma membrane"/>
    <property type="evidence" value="ECO:0007669"/>
    <property type="project" value="UniProtKB-SubCell"/>
</dbReference>
<dbReference type="GO" id="GO:0003774">
    <property type="term" value="F:cytoskeletal motor activity"/>
    <property type="evidence" value="ECO:0007669"/>
    <property type="project" value="InterPro"/>
</dbReference>
<keyword evidence="14" id="KW-0969">Cilium</keyword>
<evidence type="ECO:0000259" key="12">
    <source>
        <dbReference type="Pfam" id="PF14841"/>
    </source>
</evidence>
<dbReference type="OrthoDB" id="9780302at2"/>
<evidence type="ECO:0000256" key="3">
    <source>
        <dbReference type="ARBA" id="ARBA00010299"/>
    </source>
</evidence>
<evidence type="ECO:0000256" key="5">
    <source>
        <dbReference type="ARBA" id="ARBA00022475"/>
    </source>
</evidence>
<comment type="subcellular location">
    <subcellularLocation>
        <location evidence="1">Bacterial flagellum basal body</location>
    </subcellularLocation>
    <subcellularLocation>
        <location evidence="2">Cell membrane</location>
        <topology evidence="2">Peripheral membrane protein</topology>
        <orientation evidence="2">Cytoplasmic side</orientation>
    </subcellularLocation>
</comment>
<dbReference type="InterPro" id="IPR011002">
    <property type="entry name" value="FliG_a-hlx"/>
</dbReference>
<dbReference type="InterPro" id="IPR032779">
    <property type="entry name" value="FliG_M"/>
</dbReference>
<gene>
    <name evidence="14" type="ORF">Salmuc_03338</name>
</gene>
<accession>S9Q9G8</accession>
<proteinExistence type="inferred from homology"/>
<dbReference type="GO" id="GO:0006935">
    <property type="term" value="P:chemotaxis"/>
    <property type="evidence" value="ECO:0007669"/>
    <property type="project" value="UniProtKB-KW"/>
</dbReference>
<evidence type="ECO:0000313" key="14">
    <source>
        <dbReference type="EMBL" id="EPX78016.1"/>
    </source>
</evidence>
<dbReference type="PANTHER" id="PTHR30534">
    <property type="entry name" value="FLAGELLAR MOTOR SWITCH PROTEIN FLIG"/>
    <property type="match status" value="1"/>
</dbReference>
<comment type="caution">
    <text evidence="14">The sequence shown here is derived from an EMBL/GenBank/DDBJ whole genome shotgun (WGS) entry which is preliminary data.</text>
</comment>
<evidence type="ECO:0000256" key="2">
    <source>
        <dbReference type="ARBA" id="ARBA00004413"/>
    </source>
</evidence>
<keyword evidence="15" id="KW-1185">Reference proteome</keyword>
<dbReference type="GO" id="GO:0009425">
    <property type="term" value="C:bacterial-type flagellum basal body"/>
    <property type="evidence" value="ECO:0007669"/>
    <property type="project" value="UniProtKB-SubCell"/>
</dbReference>
<name>S9Q9G8_9RHOB</name>
<dbReference type="AlphaFoldDB" id="S9Q9G8"/>
<keyword evidence="9" id="KW-0975">Bacterial flagellum</keyword>
<dbReference type="GO" id="GO:0071973">
    <property type="term" value="P:bacterial-type flagellum-dependent cell motility"/>
    <property type="evidence" value="ECO:0007669"/>
    <property type="project" value="InterPro"/>
</dbReference>
<evidence type="ECO:0000256" key="8">
    <source>
        <dbReference type="ARBA" id="ARBA00023136"/>
    </source>
</evidence>
<dbReference type="RefSeq" id="WP_021120731.1">
    <property type="nucleotide sequence ID" value="NZ_KE557281.1"/>
</dbReference>
<feature type="domain" description="Flagellar motor switch protein FliG N-terminal" evidence="13">
    <location>
        <begin position="12"/>
        <end position="108"/>
    </location>
</feature>